<evidence type="ECO:0000259" key="4">
    <source>
        <dbReference type="PROSITE" id="PS51118"/>
    </source>
</evidence>
<evidence type="ECO:0000256" key="1">
    <source>
        <dbReference type="ARBA" id="ARBA00023015"/>
    </source>
</evidence>
<accession>A0ABQ2R941</accession>
<comment type="caution">
    <text evidence="5">The sequence shown here is derived from an EMBL/GenBank/DDBJ whole genome shotgun (WGS) entry which is preliminary data.</text>
</comment>
<dbReference type="InterPro" id="IPR002577">
    <property type="entry name" value="HTH_HxlR"/>
</dbReference>
<dbReference type="Gene3D" id="1.10.10.10">
    <property type="entry name" value="Winged helix-like DNA-binding domain superfamily/Winged helix DNA-binding domain"/>
    <property type="match status" value="1"/>
</dbReference>
<name>A0ABQ2R941_9ACTN</name>
<keyword evidence="3" id="KW-0804">Transcription</keyword>
<reference evidence="6" key="1">
    <citation type="journal article" date="2019" name="Int. J. Syst. Evol. Microbiol.">
        <title>The Global Catalogue of Microorganisms (GCM) 10K type strain sequencing project: providing services to taxonomists for standard genome sequencing and annotation.</title>
        <authorList>
            <consortium name="The Broad Institute Genomics Platform"/>
            <consortium name="The Broad Institute Genome Sequencing Center for Infectious Disease"/>
            <person name="Wu L."/>
            <person name="Ma J."/>
        </authorList>
    </citation>
    <scope>NUCLEOTIDE SEQUENCE [LARGE SCALE GENOMIC DNA]</scope>
    <source>
        <strain evidence="6">JCM 3115</strain>
    </source>
</reference>
<dbReference type="PANTHER" id="PTHR33204">
    <property type="entry name" value="TRANSCRIPTIONAL REGULATOR, MARR FAMILY"/>
    <property type="match status" value="1"/>
</dbReference>
<evidence type="ECO:0000256" key="2">
    <source>
        <dbReference type="ARBA" id="ARBA00023125"/>
    </source>
</evidence>
<dbReference type="EMBL" id="BMQJ01000016">
    <property type="protein sequence ID" value="GGQ19946.1"/>
    <property type="molecule type" value="Genomic_DNA"/>
</dbReference>
<organism evidence="5 6">
    <name type="scientific">Streptosporangium pseudovulgare</name>
    <dbReference type="NCBI Taxonomy" id="35765"/>
    <lineage>
        <taxon>Bacteria</taxon>
        <taxon>Bacillati</taxon>
        <taxon>Actinomycetota</taxon>
        <taxon>Actinomycetes</taxon>
        <taxon>Streptosporangiales</taxon>
        <taxon>Streptosporangiaceae</taxon>
        <taxon>Streptosporangium</taxon>
    </lineage>
</organism>
<dbReference type="PANTHER" id="PTHR33204:SF39">
    <property type="entry name" value="TRANSCRIPTIONAL REGULATORY PROTEIN"/>
    <property type="match status" value="1"/>
</dbReference>
<dbReference type="Pfam" id="PF01638">
    <property type="entry name" value="HxlR"/>
    <property type="match status" value="1"/>
</dbReference>
<feature type="domain" description="HTH hxlR-type" evidence="4">
    <location>
        <begin position="11"/>
        <end position="109"/>
    </location>
</feature>
<evidence type="ECO:0000313" key="5">
    <source>
        <dbReference type="EMBL" id="GGQ19946.1"/>
    </source>
</evidence>
<dbReference type="InterPro" id="IPR036388">
    <property type="entry name" value="WH-like_DNA-bd_sf"/>
</dbReference>
<keyword evidence="1" id="KW-0805">Transcription regulation</keyword>
<sequence length="122" mass="13858">MQFMTETEANCRAREILDRVGDKWSVVVLYQLSTGTMRFTELLRAIPGISQRMLTVTLRGLERDGLVRRTVHPVIPPHVDYDLTPLGETLREIVSALLDWTHEHLEEIGRARDSYDAGVPTG</sequence>
<dbReference type="PROSITE" id="PS51118">
    <property type="entry name" value="HTH_HXLR"/>
    <property type="match status" value="1"/>
</dbReference>
<evidence type="ECO:0000256" key="3">
    <source>
        <dbReference type="ARBA" id="ARBA00023163"/>
    </source>
</evidence>
<keyword evidence="2" id="KW-0238">DNA-binding</keyword>
<evidence type="ECO:0000313" key="6">
    <source>
        <dbReference type="Proteomes" id="UP000611554"/>
    </source>
</evidence>
<keyword evidence="6" id="KW-1185">Reference proteome</keyword>
<protein>
    <submittedName>
        <fullName evidence="5">Transcriptional regulator</fullName>
    </submittedName>
</protein>
<gene>
    <name evidence="5" type="ORF">GCM10010140_57920</name>
</gene>
<dbReference type="SUPFAM" id="SSF46785">
    <property type="entry name" value="Winged helix' DNA-binding domain"/>
    <property type="match status" value="1"/>
</dbReference>
<proteinExistence type="predicted"/>
<dbReference type="InterPro" id="IPR036390">
    <property type="entry name" value="WH_DNA-bd_sf"/>
</dbReference>
<dbReference type="Proteomes" id="UP000611554">
    <property type="component" value="Unassembled WGS sequence"/>
</dbReference>